<evidence type="ECO:0000256" key="1">
    <source>
        <dbReference type="ARBA" id="ARBA00001947"/>
    </source>
</evidence>
<evidence type="ECO:0000256" key="4">
    <source>
        <dbReference type="ARBA" id="ARBA00022670"/>
    </source>
</evidence>
<evidence type="ECO:0000313" key="13">
    <source>
        <dbReference type="EMBL" id="NEM90421.1"/>
    </source>
</evidence>
<evidence type="ECO:0000256" key="8">
    <source>
        <dbReference type="ARBA" id="ARBA00022989"/>
    </source>
</evidence>
<evidence type="ECO:0000313" key="14">
    <source>
        <dbReference type="Proteomes" id="UP000479756"/>
    </source>
</evidence>
<evidence type="ECO:0000259" key="12">
    <source>
        <dbReference type="SMART" id="SM00228"/>
    </source>
</evidence>
<organism evidence="13 14">
    <name type="scientific">Galbitalea soli</name>
    <dbReference type="NCBI Taxonomy" id="1268042"/>
    <lineage>
        <taxon>Bacteria</taxon>
        <taxon>Bacillati</taxon>
        <taxon>Actinomycetota</taxon>
        <taxon>Actinomycetes</taxon>
        <taxon>Micrococcales</taxon>
        <taxon>Microbacteriaceae</taxon>
        <taxon>Galbitalea</taxon>
    </lineage>
</organism>
<keyword evidence="7" id="KW-0862">Zinc</keyword>
<keyword evidence="14" id="KW-1185">Reference proteome</keyword>
<accession>A0A7C9TPS8</accession>
<dbReference type="CDD" id="cd06163">
    <property type="entry name" value="S2P-M50_PDZ_RseP-like"/>
    <property type="match status" value="1"/>
</dbReference>
<keyword evidence="4" id="KW-0645">Protease</keyword>
<dbReference type="Proteomes" id="UP000479756">
    <property type="component" value="Unassembled WGS sequence"/>
</dbReference>
<dbReference type="InterPro" id="IPR001478">
    <property type="entry name" value="PDZ"/>
</dbReference>
<comment type="subcellular location">
    <subcellularLocation>
        <location evidence="2">Membrane</location>
        <topology evidence="2">Multi-pass membrane protein</topology>
    </subcellularLocation>
</comment>
<keyword evidence="6" id="KW-0378">Hydrolase</keyword>
<gene>
    <name evidence="13" type="ORF">G3T37_03525</name>
</gene>
<evidence type="ECO:0000256" key="7">
    <source>
        <dbReference type="ARBA" id="ARBA00022833"/>
    </source>
</evidence>
<name>A0A7C9TPS8_9MICO</name>
<feature type="transmembrane region" description="Helical" evidence="11">
    <location>
        <begin position="354"/>
        <end position="374"/>
    </location>
</feature>
<dbReference type="InterPro" id="IPR004387">
    <property type="entry name" value="Pept_M50_Zn"/>
</dbReference>
<evidence type="ECO:0000256" key="5">
    <source>
        <dbReference type="ARBA" id="ARBA00022692"/>
    </source>
</evidence>
<evidence type="ECO:0000256" key="9">
    <source>
        <dbReference type="ARBA" id="ARBA00023049"/>
    </source>
</evidence>
<sequence>MVLYIVGIVVVVIGLALSIALHEIGHLVPAKLFKVRVSQYMIGFGPTIFSRRIGETEYGLKALPLGGYISMAGMYPPAKDGETAPTAGTGFFQTLVQDARRSSDSTIETGHEDRVFYTLPIYKRIIIMLGGPFMNLLIAVVLYAVLLMGFGAAQASTTLASVQKCVIPASSVSGDTPTSCSASDAPSPAAAAGLRAGDTLVSIDGTPVTSWAQGTAIIRASSGTTLSVVIRRDGAERTVSLTPRPNSVYKYDSDGVIIKDAAGDPVTTTVGFVGISPTTVYVQQPATAVLPAVWDNTARVAGVIVNLPQRVVGVVNAAFGSGARDPNGPIGLIGVGRIAGEIAATDTATLSSRFASLVGLVASVNVALLVFNLVPLLPLDGGHVAGALWEGIRRAFARLFRRKDPGPVDTAKLVPLTFAVVILLGGLSVLLAYADIVKPITLG</sequence>
<dbReference type="AlphaFoldDB" id="A0A7C9TPS8"/>
<comment type="cofactor">
    <cofactor evidence="1">
        <name>Zn(2+)</name>
        <dbReference type="ChEBI" id="CHEBI:29105"/>
    </cofactor>
</comment>
<dbReference type="GO" id="GO:0016020">
    <property type="term" value="C:membrane"/>
    <property type="evidence" value="ECO:0007669"/>
    <property type="project" value="UniProtKB-SubCell"/>
</dbReference>
<evidence type="ECO:0000256" key="10">
    <source>
        <dbReference type="ARBA" id="ARBA00023136"/>
    </source>
</evidence>
<dbReference type="RefSeq" id="WP_163472572.1">
    <property type="nucleotide sequence ID" value="NZ_JAAGWZ010000001.1"/>
</dbReference>
<dbReference type="Gene3D" id="2.30.42.10">
    <property type="match status" value="1"/>
</dbReference>
<dbReference type="PANTHER" id="PTHR42837:SF2">
    <property type="entry name" value="MEMBRANE METALLOPROTEASE ARASP2, CHLOROPLASTIC-RELATED"/>
    <property type="match status" value="1"/>
</dbReference>
<feature type="transmembrane region" description="Helical" evidence="11">
    <location>
        <begin position="413"/>
        <end position="434"/>
    </location>
</feature>
<dbReference type="InterPro" id="IPR036034">
    <property type="entry name" value="PDZ_sf"/>
</dbReference>
<feature type="transmembrane region" description="Helical" evidence="11">
    <location>
        <begin position="125"/>
        <end position="146"/>
    </location>
</feature>
<dbReference type="InterPro" id="IPR008915">
    <property type="entry name" value="Peptidase_M50"/>
</dbReference>
<dbReference type="InterPro" id="IPR041489">
    <property type="entry name" value="PDZ_6"/>
</dbReference>
<evidence type="ECO:0000256" key="2">
    <source>
        <dbReference type="ARBA" id="ARBA00004141"/>
    </source>
</evidence>
<proteinExistence type="inferred from homology"/>
<dbReference type="SMART" id="SM00228">
    <property type="entry name" value="PDZ"/>
    <property type="match status" value="1"/>
</dbReference>
<dbReference type="Pfam" id="PF02163">
    <property type="entry name" value="Peptidase_M50"/>
    <property type="match status" value="1"/>
</dbReference>
<dbReference type="GO" id="GO:0004222">
    <property type="term" value="F:metalloendopeptidase activity"/>
    <property type="evidence" value="ECO:0007669"/>
    <property type="project" value="InterPro"/>
</dbReference>
<feature type="domain" description="PDZ" evidence="12">
    <location>
        <begin position="148"/>
        <end position="234"/>
    </location>
</feature>
<comment type="similarity">
    <text evidence="3">Belongs to the peptidase M50B family.</text>
</comment>
<evidence type="ECO:0000256" key="3">
    <source>
        <dbReference type="ARBA" id="ARBA00007931"/>
    </source>
</evidence>
<protein>
    <submittedName>
        <fullName evidence="13">PDZ domain-containing protein</fullName>
    </submittedName>
</protein>
<keyword evidence="8 11" id="KW-1133">Transmembrane helix</keyword>
<keyword evidence="10 11" id="KW-0472">Membrane</keyword>
<dbReference type="Pfam" id="PF17820">
    <property type="entry name" value="PDZ_6"/>
    <property type="match status" value="1"/>
</dbReference>
<dbReference type="PANTHER" id="PTHR42837">
    <property type="entry name" value="REGULATOR OF SIGMA-E PROTEASE RSEP"/>
    <property type="match status" value="1"/>
</dbReference>
<evidence type="ECO:0000256" key="6">
    <source>
        <dbReference type="ARBA" id="ARBA00022801"/>
    </source>
</evidence>
<dbReference type="EMBL" id="JAAGWZ010000001">
    <property type="protein sequence ID" value="NEM90421.1"/>
    <property type="molecule type" value="Genomic_DNA"/>
</dbReference>
<dbReference type="GO" id="GO:0006508">
    <property type="term" value="P:proteolysis"/>
    <property type="evidence" value="ECO:0007669"/>
    <property type="project" value="UniProtKB-KW"/>
</dbReference>
<reference evidence="13 14" key="1">
    <citation type="journal article" date="2014" name="Int. J. Syst. Evol. Microbiol.">
        <title>Description of Galbitalea soli gen. nov., sp. nov., and Frondihabitans sucicola sp. nov.</title>
        <authorList>
            <person name="Kim S.J."/>
            <person name="Lim J.M."/>
            <person name="Ahn J.H."/>
            <person name="Weon H.Y."/>
            <person name="Hamada M."/>
            <person name="Suzuki K."/>
            <person name="Ahn T.Y."/>
            <person name="Kwon S.W."/>
        </authorList>
    </citation>
    <scope>NUCLEOTIDE SEQUENCE [LARGE SCALE GENOMIC DNA]</scope>
    <source>
        <strain evidence="13 14">NBRC 108727</strain>
    </source>
</reference>
<keyword evidence="9" id="KW-0482">Metalloprotease</keyword>
<keyword evidence="5 11" id="KW-0812">Transmembrane</keyword>
<dbReference type="SUPFAM" id="SSF50156">
    <property type="entry name" value="PDZ domain-like"/>
    <property type="match status" value="1"/>
</dbReference>
<evidence type="ECO:0000256" key="11">
    <source>
        <dbReference type="SAM" id="Phobius"/>
    </source>
</evidence>
<comment type="caution">
    <text evidence="13">The sequence shown here is derived from an EMBL/GenBank/DDBJ whole genome shotgun (WGS) entry which is preliminary data.</text>
</comment>